<evidence type="ECO:0000256" key="1">
    <source>
        <dbReference type="ARBA" id="ARBA00022801"/>
    </source>
</evidence>
<dbReference type="InterPro" id="IPR000383">
    <property type="entry name" value="Xaa-Pro-like_dom"/>
</dbReference>
<organism evidence="4 5">
    <name type="scientific">Bradyrhizobium canariense</name>
    <dbReference type="NCBI Taxonomy" id="255045"/>
    <lineage>
        <taxon>Bacteria</taxon>
        <taxon>Pseudomonadati</taxon>
        <taxon>Pseudomonadota</taxon>
        <taxon>Alphaproteobacteria</taxon>
        <taxon>Hyphomicrobiales</taxon>
        <taxon>Nitrobacteraceae</taxon>
        <taxon>Bradyrhizobium</taxon>
    </lineage>
</organism>
<proteinExistence type="predicted"/>
<dbReference type="InterPro" id="IPR008979">
    <property type="entry name" value="Galactose-bd-like_sf"/>
</dbReference>
<keyword evidence="1" id="KW-0378">Hydrolase</keyword>
<dbReference type="Gene3D" id="3.40.50.1820">
    <property type="entry name" value="alpha/beta hydrolase"/>
    <property type="match status" value="1"/>
</dbReference>
<dbReference type="InterPro" id="IPR050585">
    <property type="entry name" value="Xaa-Pro_dipeptidyl-ppase/CocE"/>
</dbReference>
<feature type="domain" description="Xaa-Pro dipeptidyl-peptidase C-terminal" evidence="3">
    <location>
        <begin position="353"/>
        <end position="605"/>
    </location>
</feature>
<feature type="signal peptide" evidence="2">
    <location>
        <begin position="1"/>
        <end position="25"/>
    </location>
</feature>
<dbReference type="InterPro" id="IPR013736">
    <property type="entry name" value="Xaa-Pro_dipept_C"/>
</dbReference>
<evidence type="ECO:0000313" key="5">
    <source>
        <dbReference type="Proteomes" id="UP000243904"/>
    </source>
</evidence>
<dbReference type="Pfam" id="PF02129">
    <property type="entry name" value="Peptidase_S15"/>
    <property type="match status" value="1"/>
</dbReference>
<dbReference type="GO" id="GO:0008239">
    <property type="term" value="F:dipeptidyl-peptidase activity"/>
    <property type="evidence" value="ECO:0007669"/>
    <property type="project" value="InterPro"/>
</dbReference>
<reference evidence="5" key="1">
    <citation type="submission" date="2016-10" db="EMBL/GenBank/DDBJ databases">
        <authorList>
            <person name="Varghese N."/>
            <person name="Submissions S."/>
        </authorList>
    </citation>
    <scope>NUCLEOTIDE SEQUENCE [LARGE SCALE GENOMIC DNA]</scope>
    <source>
        <strain evidence="5">GAS369</strain>
    </source>
</reference>
<evidence type="ECO:0000259" key="3">
    <source>
        <dbReference type="SMART" id="SM00939"/>
    </source>
</evidence>
<accession>A0A1H1TBD5</accession>
<dbReference type="SMART" id="SM00939">
    <property type="entry name" value="PepX_C"/>
    <property type="match status" value="1"/>
</dbReference>
<dbReference type="InterPro" id="IPR029058">
    <property type="entry name" value="AB_hydrolase_fold"/>
</dbReference>
<name>A0A1H1TBD5_9BRAD</name>
<dbReference type="InterPro" id="IPR005674">
    <property type="entry name" value="CocE/Ser_esterase"/>
</dbReference>
<protein>
    <recommendedName>
        <fullName evidence="3">Xaa-Pro dipeptidyl-peptidase C-terminal domain-containing protein</fullName>
    </recommendedName>
</protein>
<dbReference type="RefSeq" id="WP_244549054.1">
    <property type="nucleotide sequence ID" value="NZ_LT629750.1"/>
</dbReference>
<dbReference type="SUPFAM" id="SSF53474">
    <property type="entry name" value="alpha/beta-Hydrolases"/>
    <property type="match status" value="1"/>
</dbReference>
<dbReference type="Gene3D" id="1.10.3020.20">
    <property type="match status" value="1"/>
</dbReference>
<dbReference type="Pfam" id="PF08530">
    <property type="entry name" value="PepX_C"/>
    <property type="match status" value="1"/>
</dbReference>
<sequence>MNSAGRFLVALAVGVSLAWGANATAQPNDAVPHAHEEIMLKGGRTMIYDQNVAVTLRDGHVVYANVFRPKQPGTYPVVMAQGPYGKDATFQEAYASGWAQLLKANPEICAQSSCRFIRWEHTDPERWVGDGYVVIALDVRGSGYSPGYLDLVSAREARDFYDAIEWAGNQPWSNGKVGLLGISYMAINQWQVAALQPPHLAAMIPWEGASDLYREALFHGGIESNLFLQLWFKGQILPNQNGNAHTAYKDPGTGLPPTGPALSDDLLKANRASLVDSAHEHPLLDGYNQERNAVLSRIRTPFLSAGNLSAAGLHGRGNYEGFVRASSKEKWLFLHTGTHDDSFYSDEGIALQHKFFDHYLKGTDNKWEKTPAVSLVERDPARATWTTRTEQAWPLARTRYVSYHLDAKDHLLSTEPPKADASVTFDAGKTAALFDLSFDRTMEFTGPLAAHLWVGSSTTDADLFVTLQLFDDKGREVTFLGASDAASPLAQGWLRASRRKLVVERSKPYQPWYAFDEIQKLTPGQLYPVDVEIWPTSIIVHPGYKLTLRIEGADFQRPVSDPAANGFGKRGSGVFLHDDPVDRPQAEFAGVTTVASGAAHDSFLVLPMIPRGE</sequence>
<dbReference type="PANTHER" id="PTHR43056">
    <property type="entry name" value="PEPTIDASE S9 PROLYL OLIGOPEPTIDASE"/>
    <property type="match status" value="1"/>
</dbReference>
<gene>
    <name evidence="4" type="ORF">SAMN05444158_2478</name>
</gene>
<dbReference type="EMBL" id="LT629750">
    <property type="protein sequence ID" value="SDS57530.1"/>
    <property type="molecule type" value="Genomic_DNA"/>
</dbReference>
<keyword evidence="5" id="KW-1185">Reference proteome</keyword>
<dbReference type="SUPFAM" id="SSF49785">
    <property type="entry name" value="Galactose-binding domain-like"/>
    <property type="match status" value="1"/>
</dbReference>
<feature type="chain" id="PRO_5009261005" description="Xaa-Pro dipeptidyl-peptidase C-terminal domain-containing protein" evidence="2">
    <location>
        <begin position="26"/>
        <end position="613"/>
    </location>
</feature>
<dbReference type="AlphaFoldDB" id="A0A1H1TBD5"/>
<dbReference type="Gene3D" id="2.60.120.260">
    <property type="entry name" value="Galactose-binding domain-like"/>
    <property type="match status" value="1"/>
</dbReference>
<evidence type="ECO:0000256" key="2">
    <source>
        <dbReference type="SAM" id="SignalP"/>
    </source>
</evidence>
<dbReference type="PANTHER" id="PTHR43056:SF10">
    <property type="entry name" value="COCE_NOND FAMILY, PUTATIVE (AFU_ORTHOLOGUE AFUA_7G00600)-RELATED"/>
    <property type="match status" value="1"/>
</dbReference>
<dbReference type="Proteomes" id="UP000243904">
    <property type="component" value="Chromosome I"/>
</dbReference>
<keyword evidence="2" id="KW-0732">Signal</keyword>
<dbReference type="NCBIfam" id="TIGR00976">
    <property type="entry name" value="CocE_NonD"/>
    <property type="match status" value="1"/>
</dbReference>
<evidence type="ECO:0000313" key="4">
    <source>
        <dbReference type="EMBL" id="SDS57530.1"/>
    </source>
</evidence>